<dbReference type="CDD" id="cd14066">
    <property type="entry name" value="STKc_IRAK"/>
    <property type="match status" value="2"/>
</dbReference>
<feature type="transmembrane region" description="Helical" evidence="21">
    <location>
        <begin position="2017"/>
        <end position="2039"/>
    </location>
</feature>
<evidence type="ECO:0000259" key="24">
    <source>
        <dbReference type="PROSITE" id="PS50927"/>
    </source>
</evidence>
<feature type="domain" description="Apple" evidence="25">
    <location>
        <begin position="1935"/>
        <end position="2006"/>
    </location>
</feature>
<evidence type="ECO:0000256" key="18">
    <source>
        <dbReference type="ARBA" id="ARBA00047899"/>
    </source>
</evidence>
<evidence type="ECO:0000256" key="22">
    <source>
        <dbReference type="SAM" id="SignalP"/>
    </source>
</evidence>
<keyword evidence="14 21" id="KW-0472">Membrane</keyword>
<dbReference type="Pfam" id="PF00954">
    <property type="entry name" value="S_locus_glycop"/>
    <property type="match status" value="3"/>
</dbReference>
<evidence type="ECO:0000256" key="4">
    <source>
        <dbReference type="ARBA" id="ARBA00022527"/>
    </source>
</evidence>
<feature type="domain" description="Protein kinase" evidence="23">
    <location>
        <begin position="2111"/>
        <end position="2396"/>
    </location>
</feature>
<dbReference type="GO" id="GO:0030246">
    <property type="term" value="F:carbohydrate binding"/>
    <property type="evidence" value="ECO:0007669"/>
    <property type="project" value="UniProtKB-KW"/>
</dbReference>
<feature type="signal peptide" evidence="22">
    <location>
        <begin position="1"/>
        <end position="27"/>
    </location>
</feature>
<dbReference type="Gene3D" id="1.10.510.10">
    <property type="entry name" value="Transferase(Phosphotransferase) domain 1"/>
    <property type="match status" value="3"/>
</dbReference>
<dbReference type="SMART" id="SM00473">
    <property type="entry name" value="PAN_AP"/>
    <property type="match status" value="3"/>
</dbReference>
<feature type="domain" description="Bulb-type lectin" evidence="24">
    <location>
        <begin position="28"/>
        <end position="148"/>
    </location>
</feature>
<evidence type="ECO:0000256" key="7">
    <source>
        <dbReference type="ARBA" id="ARBA00022692"/>
    </source>
</evidence>
<keyword evidence="15" id="KW-1015">Disulfide bond</keyword>
<dbReference type="PANTHER" id="PTHR27002:SF932">
    <property type="entry name" value="RECEPTOR-LIKE SERINE_THREONINE-PROTEIN KINASE"/>
    <property type="match status" value="1"/>
</dbReference>
<comment type="subcellular location">
    <subcellularLocation>
        <location evidence="1">Cell membrane</location>
        <topology evidence="1">Single-pass type I membrane protein</topology>
    </subcellularLocation>
</comment>
<evidence type="ECO:0000256" key="15">
    <source>
        <dbReference type="ARBA" id="ARBA00023157"/>
    </source>
</evidence>
<evidence type="ECO:0000313" key="27">
    <source>
        <dbReference type="Proteomes" id="UP000501690"/>
    </source>
</evidence>
<feature type="domain" description="Bulb-type lectin" evidence="24">
    <location>
        <begin position="1594"/>
        <end position="1727"/>
    </location>
</feature>
<dbReference type="PROSITE" id="PS00107">
    <property type="entry name" value="PROTEIN_KINASE_ATP"/>
    <property type="match status" value="1"/>
</dbReference>
<dbReference type="PROSITE" id="PS50927">
    <property type="entry name" value="BULB_LECTIN"/>
    <property type="match status" value="3"/>
</dbReference>
<dbReference type="EC" id="2.7.11.1" evidence="2"/>
<keyword evidence="4" id="KW-0723">Serine/threonine-protein kinase</keyword>
<dbReference type="FunFam" id="1.10.510.10:FF:000060">
    <property type="entry name" value="G-type lectin S-receptor-like serine/threonine-protein kinase"/>
    <property type="match status" value="3"/>
</dbReference>
<feature type="transmembrane region" description="Helical" evidence="21">
    <location>
        <begin position="1571"/>
        <end position="1591"/>
    </location>
</feature>
<dbReference type="GO" id="GO:0048544">
    <property type="term" value="P:recognition of pollen"/>
    <property type="evidence" value="ECO:0007669"/>
    <property type="project" value="InterPro"/>
</dbReference>
<dbReference type="Pfam" id="PF07714">
    <property type="entry name" value="PK_Tyr_Ser-Thr"/>
    <property type="match status" value="3"/>
</dbReference>
<feature type="transmembrane region" description="Helical" evidence="21">
    <location>
        <begin position="1223"/>
        <end position="1246"/>
    </location>
</feature>
<sequence>MVFPSHTCLLNALFIAFCIIFLGLASARNTLTHSQSIRDSEIVTSNDSVFVLGFFSPQNSTHRYVGIWYLSDANVIWIANRDQPLLDSSGVLKISKDGNLVLVDGKNHVIWSSNVSNTATRYCTAQISRYGKLVLKDDSTGQTVWESFEHPCDAAVPTMKISANKVTGEKIQFVSRKSASDPSTGYFSASLERLHAPEVFLWINGTRPYWRTGPWNGRIFIGTPLMSTGYLYGWSVGYEGNDIVYLTYSFADPSSFGILTLSPEGKIKLVRYYNNKKGLTLDLGISDCDVYGTCGAFGSCNGQSSPICSCLSGFEARNQEEWIRKNWTSGCVRKVPLQCERLDNGSEAVQEDRFLKLETMKVPDFAERLDVEEGQCGTQCLKNCSCLAYAYDAGIGCLYWTRDLIDLQKFQTAGIDLYIRLAHSEFQSSNAQEHANKRRGKELIIGVTAATAGTIIFAICAYLAIRRFQSLKGTAEDSGSESHKLTAVQKPAKLDELPLFEFEVVANATNSFHLANTLGKGGFGPVYKGLLPDGQEIAVKRLSRASGQGVEEFMNEVMVISKLQHRNLVKLLGCCIEGDEKMLIYEFMPNKSLDAFIFDPLRRKLLDWTKRFTIVEGVARGLLYLHRDSRLKIIHRDLKASNILLDADLNPKISDFGLARIYKGEDEVNTKRVVGTYGYMSPEYAMEGLFSEKSDVYSFGVLLLEIISGKRNTSFRNDDQSLSLIGYAWNLWNEDNISFLVDPEISASGSENHILRCIHIAFLCVQEVAKTRPTMTTVLSMLNSEISHLPPPRQVAFVQKQSSSSLENMLPVFLILLSNLYMIFGAAMDTLTVSDPETVTSNDGAFKLGFFSPTNSTNRYVGVWYLTESNVIWVANRDRPLEDSSGVVTISNDRNLVVLNGKKQVVWSSNVSNIESNCTVQLQNTGNLVLLDSLTGKTIWESFRQPSHAFLPNMIISNNQVTGKKDKVTSWKNPSDPAVGIFSGSLDRLSVPEVFVWNQTQPYWRSGPWNGQGFIGLPRMYTSAYLNGFSVTREDDGTVSIIYTLPNHSFFGTISLTSEGRLVYSSWMNRHQVGKRMIYYSNCDIYGFCGAYGSCDPNKVPICNCLSGFEPKNREEWDRQNWTSGCVRREALKCESSEASTGDGFEKLQMSKVPDFALQSSVSVDTCRTECLNKCSCTAYAYDAGIGCMSWRGELIDIVRFSSGGLDLYIRQPPSELNGGRNMTSIIVATVIVGALLFAICAYFLWRWTSKRSGTERSPSLVLSIRETHPESQIAGLSGELQQVKIQDVPVFNFENIAASTNHFNLANKLGQGGFGAVYKGELKNGQEVAVKRLSKASRQGTEEFMNEVTVISKLQHRNLVRLLGCCIEGGERMLIFEYMPNKSLDFYLFDPAKKSVLDWQKRFNIIEGVSRGLLYLHRDSRLRIIHRDLKPSNILLDGALNPKISDFGMAKIFGGSEDEANTRRVVGTYGYMSPEYAMQGLFSEKSDVFSFGVLLLEIISGRKNSSFGNQEEALSLLGYAWKVWNEDEIESLIDPEILNPDHTHYLFTPELKTQSYPLCFHHSHSVTATYYSTMAAMSISVVFLFSFISLHHLSSLAASSKISITQDVVIRDRDRETLVSEELNFTMGFFNLDNSSSRYVGIWYHNIPATPVIWVANGDNPINGTGGSITIANDGNLVVLDGARNLVWSTQVSIDSSSKNCSAMLRETGNLVLSCDRKDMWQSFENPTDTFMPGMRVPVGASTGKSSGYVFTSWKSSTDPSKGNYTMGVDPKGLPQIVVWEGDKRRWRTGYWDGIMFEGVSMAGYYLYGFTLNGDGKGGRYFIYNPLNGTDKVRFQMGWDGYEREFRWNEDEKRWDVVQRGPSHECEVYNKCGSFAACDMSPSNLPVCTCIRGFEPKNRDQWDKGNWSGGCTRMTPLKAQRTNVTSAGTTQVSVGEDKFLERTSMRLPDFASVVGTNDCQKVCLNDDSCTAYANVNGIGCMVWNVDLVDIQHYDSGGNTLHIRLAHSELDGGKKNMIAIISAVVAGLICLGIFVWLVYRFKGKLKVLPTVSSASCCKNSDVLPVYDGSKSRDMSAEFSGSADHSLEGSQLSGPEFPLFNFSCISIATNNFSEENKLGKGGFGPVYKGKLPGGEQIAVKRLSRRSGQGLEEFKNEMMLIAKLQHRNLVRLMGCSIQGEEKLLVYEYMPNKSLDCFLFDPFKQTQLDWTRRFEIIEGIARGLLYLHRDSRLRIIHRDLKASNILLDENMNPKISDFGLARIFGGNQNEANTNRVVGTYGYMAPEYAMEGLFSVKSDVYSFGVLLLEILSGRRNTSFRHSDDSSLIGYAWHLWNEQRAMELIDPCIRDCSPKNRALRCIHIGMLCVQDSAAQRPNMSAVVLMLESEATTLPTPTQPLITSMRRSDDRQFYMDGLDVSNDLTVTMVVGR</sequence>
<evidence type="ECO:0000256" key="1">
    <source>
        <dbReference type="ARBA" id="ARBA00004251"/>
    </source>
</evidence>
<dbReference type="Gene3D" id="2.90.10.10">
    <property type="entry name" value="Bulb-type lectin domain"/>
    <property type="match status" value="3"/>
</dbReference>
<keyword evidence="13 21" id="KW-1133">Transmembrane helix</keyword>
<dbReference type="FunFam" id="2.90.10.10:FF:000005">
    <property type="entry name" value="G-type lectin S-receptor-like serine/threonine-protein kinase"/>
    <property type="match status" value="1"/>
</dbReference>
<keyword evidence="17" id="KW-0325">Glycoprotein</keyword>
<dbReference type="SUPFAM" id="SSF51110">
    <property type="entry name" value="alpha-D-mannose-specific plant lectins"/>
    <property type="match status" value="3"/>
</dbReference>
<feature type="domain" description="Apple" evidence="25">
    <location>
        <begin position="1134"/>
        <end position="1213"/>
    </location>
</feature>
<feature type="domain" description="Apple" evidence="25">
    <location>
        <begin position="339"/>
        <end position="422"/>
    </location>
</feature>
<dbReference type="InterPro" id="IPR001480">
    <property type="entry name" value="Bulb-type_lectin_dom"/>
</dbReference>
<organism evidence="26 27">
    <name type="scientific">Vigna unguiculata</name>
    <name type="common">Cowpea</name>
    <dbReference type="NCBI Taxonomy" id="3917"/>
    <lineage>
        <taxon>Eukaryota</taxon>
        <taxon>Viridiplantae</taxon>
        <taxon>Streptophyta</taxon>
        <taxon>Embryophyta</taxon>
        <taxon>Tracheophyta</taxon>
        <taxon>Spermatophyta</taxon>
        <taxon>Magnoliopsida</taxon>
        <taxon>eudicotyledons</taxon>
        <taxon>Gunneridae</taxon>
        <taxon>Pentapetalae</taxon>
        <taxon>rosids</taxon>
        <taxon>fabids</taxon>
        <taxon>Fabales</taxon>
        <taxon>Fabaceae</taxon>
        <taxon>Papilionoideae</taxon>
        <taxon>50 kb inversion clade</taxon>
        <taxon>NPAAA clade</taxon>
        <taxon>indigoferoid/millettioid clade</taxon>
        <taxon>Phaseoleae</taxon>
        <taxon>Vigna</taxon>
    </lineage>
</organism>
<dbReference type="PROSITE" id="PS00108">
    <property type="entry name" value="PROTEIN_KINASE_ST"/>
    <property type="match status" value="3"/>
</dbReference>
<dbReference type="Pfam" id="PF01453">
    <property type="entry name" value="B_lectin"/>
    <property type="match status" value="3"/>
</dbReference>
<feature type="domain" description="Protein kinase" evidence="23">
    <location>
        <begin position="512"/>
        <end position="786"/>
    </location>
</feature>
<feature type="domain" description="Bulb-type lectin" evidence="24">
    <location>
        <begin position="824"/>
        <end position="943"/>
    </location>
</feature>
<accession>A0A4D6KG17</accession>
<feature type="transmembrane region" description="Helical" evidence="21">
    <location>
        <begin position="443"/>
        <end position="465"/>
    </location>
</feature>
<evidence type="ECO:0000259" key="23">
    <source>
        <dbReference type="PROSITE" id="PS50011"/>
    </source>
</evidence>
<comment type="catalytic activity">
    <reaction evidence="19">
        <text>L-seryl-[protein] + ATP = O-phospho-L-seryl-[protein] + ADP + H(+)</text>
        <dbReference type="Rhea" id="RHEA:17989"/>
        <dbReference type="Rhea" id="RHEA-COMP:9863"/>
        <dbReference type="Rhea" id="RHEA-COMP:11604"/>
        <dbReference type="ChEBI" id="CHEBI:15378"/>
        <dbReference type="ChEBI" id="CHEBI:29999"/>
        <dbReference type="ChEBI" id="CHEBI:30616"/>
        <dbReference type="ChEBI" id="CHEBI:83421"/>
        <dbReference type="ChEBI" id="CHEBI:456216"/>
        <dbReference type="EC" id="2.7.11.1"/>
    </reaction>
</comment>
<evidence type="ECO:0000256" key="8">
    <source>
        <dbReference type="ARBA" id="ARBA00022729"/>
    </source>
</evidence>
<proteinExistence type="predicted"/>
<reference evidence="26 27" key="1">
    <citation type="submission" date="2019-04" db="EMBL/GenBank/DDBJ databases">
        <title>An improved genome assembly and genetic linkage map for asparagus bean, Vigna unguiculata ssp. sesquipedialis.</title>
        <authorList>
            <person name="Xia Q."/>
            <person name="Zhang R."/>
            <person name="Dong Y."/>
        </authorList>
    </citation>
    <scope>NUCLEOTIDE SEQUENCE [LARGE SCALE GENOMIC DNA]</scope>
    <source>
        <tissue evidence="26">Leaf</tissue>
    </source>
</reference>
<keyword evidence="12 20" id="KW-0067">ATP-binding</keyword>
<evidence type="ECO:0000256" key="9">
    <source>
        <dbReference type="ARBA" id="ARBA00022734"/>
    </source>
</evidence>
<evidence type="ECO:0000256" key="21">
    <source>
        <dbReference type="SAM" id="Phobius"/>
    </source>
</evidence>
<dbReference type="InterPro" id="IPR003609">
    <property type="entry name" value="Pan_app"/>
</dbReference>
<dbReference type="Proteomes" id="UP000501690">
    <property type="component" value="Linkage Group LG1"/>
</dbReference>
<name>A0A4D6KG17_VIGUN</name>
<dbReference type="PROSITE" id="PS50011">
    <property type="entry name" value="PROTEIN_KINASE_DOM"/>
    <property type="match status" value="3"/>
</dbReference>
<evidence type="ECO:0000256" key="6">
    <source>
        <dbReference type="ARBA" id="ARBA00022679"/>
    </source>
</evidence>
<keyword evidence="16" id="KW-0675">Receptor</keyword>
<keyword evidence="8 22" id="KW-0732">Signal</keyword>
<evidence type="ECO:0000256" key="5">
    <source>
        <dbReference type="ARBA" id="ARBA00022536"/>
    </source>
</evidence>
<dbReference type="InterPro" id="IPR000719">
    <property type="entry name" value="Prot_kinase_dom"/>
</dbReference>
<dbReference type="PANTHER" id="PTHR27002">
    <property type="entry name" value="RECEPTOR-LIKE SERINE/THREONINE-PROTEIN KINASE SD1-8"/>
    <property type="match status" value="1"/>
</dbReference>
<protein>
    <recommendedName>
        <fullName evidence="2">non-specific serine/threonine protein kinase</fullName>
        <ecNumber evidence="2">2.7.11.1</ecNumber>
    </recommendedName>
</protein>
<evidence type="ECO:0000256" key="12">
    <source>
        <dbReference type="ARBA" id="ARBA00022840"/>
    </source>
</evidence>
<evidence type="ECO:0000256" key="10">
    <source>
        <dbReference type="ARBA" id="ARBA00022741"/>
    </source>
</evidence>
<evidence type="ECO:0000256" key="13">
    <source>
        <dbReference type="ARBA" id="ARBA00022989"/>
    </source>
</evidence>
<keyword evidence="7 21" id="KW-0812">Transmembrane</keyword>
<gene>
    <name evidence="26" type="ORF">DEO72_LG1g287</name>
</gene>
<evidence type="ECO:0000256" key="20">
    <source>
        <dbReference type="PROSITE-ProRule" id="PRU10141"/>
    </source>
</evidence>
<keyword evidence="27" id="KW-1185">Reference proteome</keyword>
<dbReference type="GO" id="GO:0005524">
    <property type="term" value="F:ATP binding"/>
    <property type="evidence" value="ECO:0007669"/>
    <property type="project" value="UniProtKB-UniRule"/>
</dbReference>
<keyword evidence="9" id="KW-0430">Lectin</keyword>
<dbReference type="PROSITE" id="PS50948">
    <property type="entry name" value="PAN"/>
    <property type="match status" value="3"/>
</dbReference>
<dbReference type="InterPro" id="IPR011009">
    <property type="entry name" value="Kinase-like_dom_sf"/>
</dbReference>
<keyword evidence="11 26" id="KW-0418">Kinase</keyword>
<dbReference type="InterPro" id="IPR001245">
    <property type="entry name" value="Ser-Thr/Tyr_kinase_cat_dom"/>
</dbReference>
<keyword evidence="3" id="KW-1003">Cell membrane</keyword>
<dbReference type="FunFam" id="3.30.200.20:FF:000145">
    <property type="entry name" value="receptor-like serine/threonine-protein kinase SD1-8"/>
    <property type="match status" value="2"/>
</dbReference>
<dbReference type="EMBL" id="CP039345">
    <property type="protein sequence ID" value="QCD76666.1"/>
    <property type="molecule type" value="Genomic_DNA"/>
</dbReference>
<dbReference type="InterPro" id="IPR008271">
    <property type="entry name" value="Ser/Thr_kinase_AS"/>
</dbReference>
<dbReference type="InterPro" id="IPR017441">
    <property type="entry name" value="Protein_kinase_ATP_BS"/>
</dbReference>
<dbReference type="InterPro" id="IPR036426">
    <property type="entry name" value="Bulb-type_lectin_dom_sf"/>
</dbReference>
<feature type="binding site" evidence="20">
    <location>
        <position position="1332"/>
    </location>
    <ligand>
        <name>ATP</name>
        <dbReference type="ChEBI" id="CHEBI:30616"/>
    </ligand>
</feature>
<evidence type="ECO:0000256" key="16">
    <source>
        <dbReference type="ARBA" id="ARBA00023170"/>
    </source>
</evidence>
<evidence type="ECO:0000256" key="17">
    <source>
        <dbReference type="ARBA" id="ARBA00023180"/>
    </source>
</evidence>
<keyword evidence="6" id="KW-0808">Transferase</keyword>
<keyword evidence="5" id="KW-0245">EGF-like domain</keyword>
<dbReference type="FunFam" id="2.90.10.10:FF:000001">
    <property type="entry name" value="G-type lectin S-receptor-like serine/threonine-protein kinase"/>
    <property type="match status" value="2"/>
</dbReference>
<dbReference type="SMART" id="SM00220">
    <property type="entry name" value="S_TKc"/>
    <property type="match status" value="3"/>
</dbReference>
<dbReference type="FunFam" id="3.30.200.20:FF:000330">
    <property type="entry name" value="G-type lectin S-receptor-like serine/threonine-protein kinase At4g03230"/>
    <property type="match status" value="1"/>
</dbReference>
<dbReference type="Gene3D" id="3.30.200.20">
    <property type="entry name" value="Phosphorylase Kinase, domain 1"/>
    <property type="match status" value="3"/>
</dbReference>
<evidence type="ECO:0000256" key="3">
    <source>
        <dbReference type="ARBA" id="ARBA00022475"/>
    </source>
</evidence>
<evidence type="ECO:0000256" key="19">
    <source>
        <dbReference type="ARBA" id="ARBA00048679"/>
    </source>
</evidence>
<dbReference type="Pfam" id="PF08276">
    <property type="entry name" value="PAN_2"/>
    <property type="match status" value="3"/>
</dbReference>
<dbReference type="GO" id="GO:0004674">
    <property type="term" value="F:protein serine/threonine kinase activity"/>
    <property type="evidence" value="ECO:0007669"/>
    <property type="project" value="UniProtKB-KW"/>
</dbReference>
<dbReference type="SUPFAM" id="SSF56112">
    <property type="entry name" value="Protein kinase-like (PK-like)"/>
    <property type="match status" value="3"/>
</dbReference>
<feature type="chain" id="PRO_5020034915" description="non-specific serine/threonine protein kinase" evidence="22">
    <location>
        <begin position="28"/>
        <end position="2426"/>
    </location>
</feature>
<keyword evidence="10 20" id="KW-0547">Nucleotide-binding</keyword>
<dbReference type="InterPro" id="IPR000858">
    <property type="entry name" value="S_locus_glycoprot_dom"/>
</dbReference>
<dbReference type="GO" id="GO:0005886">
    <property type="term" value="C:plasma membrane"/>
    <property type="evidence" value="ECO:0007669"/>
    <property type="project" value="UniProtKB-SubCell"/>
</dbReference>
<dbReference type="CDD" id="cd00028">
    <property type="entry name" value="B_lectin"/>
    <property type="match status" value="3"/>
</dbReference>
<evidence type="ECO:0000256" key="2">
    <source>
        <dbReference type="ARBA" id="ARBA00012513"/>
    </source>
</evidence>
<dbReference type="SMART" id="SM00108">
    <property type="entry name" value="B_lectin"/>
    <property type="match status" value="3"/>
</dbReference>
<evidence type="ECO:0000256" key="11">
    <source>
        <dbReference type="ARBA" id="ARBA00022777"/>
    </source>
</evidence>
<dbReference type="CDD" id="cd01098">
    <property type="entry name" value="PAN_AP_plant"/>
    <property type="match status" value="3"/>
</dbReference>
<evidence type="ECO:0000259" key="25">
    <source>
        <dbReference type="PROSITE" id="PS50948"/>
    </source>
</evidence>
<feature type="domain" description="Protein kinase" evidence="23">
    <location>
        <begin position="1304"/>
        <end position="1631"/>
    </location>
</feature>
<evidence type="ECO:0000256" key="14">
    <source>
        <dbReference type="ARBA" id="ARBA00023136"/>
    </source>
</evidence>
<comment type="catalytic activity">
    <reaction evidence="18">
        <text>L-threonyl-[protein] + ATP = O-phospho-L-threonyl-[protein] + ADP + H(+)</text>
        <dbReference type="Rhea" id="RHEA:46608"/>
        <dbReference type="Rhea" id="RHEA-COMP:11060"/>
        <dbReference type="Rhea" id="RHEA-COMP:11605"/>
        <dbReference type="ChEBI" id="CHEBI:15378"/>
        <dbReference type="ChEBI" id="CHEBI:30013"/>
        <dbReference type="ChEBI" id="CHEBI:30616"/>
        <dbReference type="ChEBI" id="CHEBI:61977"/>
        <dbReference type="ChEBI" id="CHEBI:456216"/>
        <dbReference type="EC" id="2.7.11.1"/>
    </reaction>
</comment>
<evidence type="ECO:0000313" key="26">
    <source>
        <dbReference type="EMBL" id="QCD76666.1"/>
    </source>
</evidence>